<evidence type="ECO:0000259" key="4">
    <source>
        <dbReference type="Pfam" id="PF25175"/>
    </source>
</evidence>
<dbReference type="Pfam" id="PF25175">
    <property type="entry name" value="Beta-prop_WDR5"/>
    <property type="match status" value="1"/>
</dbReference>
<evidence type="ECO:0000313" key="5">
    <source>
        <dbReference type="EMBL" id="KAK3245952.1"/>
    </source>
</evidence>
<dbReference type="PROSITE" id="PS00678">
    <property type="entry name" value="WD_REPEATS_1"/>
    <property type="match status" value="1"/>
</dbReference>
<feature type="repeat" description="WD" evidence="3">
    <location>
        <begin position="163"/>
        <end position="204"/>
    </location>
</feature>
<dbReference type="CDD" id="cd00200">
    <property type="entry name" value="WD40"/>
    <property type="match status" value="1"/>
</dbReference>
<dbReference type="PRINTS" id="PR00320">
    <property type="entry name" value="GPROTEINBRPT"/>
</dbReference>
<accession>A0AAE0C262</accession>
<dbReference type="InterPro" id="IPR015943">
    <property type="entry name" value="WD40/YVTN_repeat-like_dom_sf"/>
</dbReference>
<dbReference type="PANTHER" id="PTHR22847:SF637">
    <property type="entry name" value="WD REPEAT DOMAIN 5B"/>
    <property type="match status" value="1"/>
</dbReference>
<evidence type="ECO:0000256" key="3">
    <source>
        <dbReference type="PROSITE-ProRule" id="PRU00221"/>
    </source>
</evidence>
<proteinExistence type="predicted"/>
<evidence type="ECO:0000256" key="1">
    <source>
        <dbReference type="ARBA" id="ARBA00022574"/>
    </source>
</evidence>
<dbReference type="GO" id="GO:0042393">
    <property type="term" value="F:histone binding"/>
    <property type="evidence" value="ECO:0007669"/>
    <property type="project" value="TreeGrafter"/>
</dbReference>
<dbReference type="SMART" id="SM00320">
    <property type="entry name" value="WD40"/>
    <property type="match status" value="6"/>
</dbReference>
<dbReference type="AlphaFoldDB" id="A0AAE0C262"/>
<dbReference type="GO" id="GO:0048188">
    <property type="term" value="C:Set1C/COMPASS complex"/>
    <property type="evidence" value="ECO:0007669"/>
    <property type="project" value="TreeGrafter"/>
</dbReference>
<organism evidence="5 6">
    <name type="scientific">Cymbomonas tetramitiformis</name>
    <dbReference type="NCBI Taxonomy" id="36881"/>
    <lineage>
        <taxon>Eukaryota</taxon>
        <taxon>Viridiplantae</taxon>
        <taxon>Chlorophyta</taxon>
        <taxon>Pyramimonadophyceae</taxon>
        <taxon>Pyramimonadales</taxon>
        <taxon>Pyramimonadaceae</taxon>
        <taxon>Cymbomonas</taxon>
    </lineage>
</organism>
<dbReference type="InterPro" id="IPR001680">
    <property type="entry name" value="WD40_rpt"/>
</dbReference>
<keyword evidence="2" id="KW-0677">Repeat</keyword>
<dbReference type="SUPFAM" id="SSF50978">
    <property type="entry name" value="WD40 repeat-like"/>
    <property type="match status" value="1"/>
</dbReference>
<dbReference type="InterPro" id="IPR020472">
    <property type="entry name" value="WD40_PAC1"/>
</dbReference>
<dbReference type="PROSITE" id="PS50082">
    <property type="entry name" value="WD_REPEATS_2"/>
    <property type="match status" value="5"/>
</dbReference>
<reference evidence="5 6" key="1">
    <citation type="journal article" date="2015" name="Genome Biol. Evol.">
        <title>Comparative Genomics of a Bacterivorous Green Alga Reveals Evolutionary Causalities and Consequences of Phago-Mixotrophic Mode of Nutrition.</title>
        <authorList>
            <person name="Burns J.A."/>
            <person name="Paasch A."/>
            <person name="Narechania A."/>
            <person name="Kim E."/>
        </authorList>
    </citation>
    <scope>NUCLEOTIDE SEQUENCE [LARGE SCALE GENOMIC DNA]</scope>
    <source>
        <strain evidence="5 6">PLY_AMNH</strain>
    </source>
</reference>
<evidence type="ECO:0000313" key="6">
    <source>
        <dbReference type="Proteomes" id="UP001190700"/>
    </source>
</evidence>
<feature type="repeat" description="WD" evidence="3">
    <location>
        <begin position="37"/>
        <end position="78"/>
    </location>
</feature>
<dbReference type="Proteomes" id="UP001190700">
    <property type="component" value="Unassembled WGS sequence"/>
</dbReference>
<dbReference type="InterPro" id="IPR059122">
    <property type="entry name" value="Beta-prop_WDR5-like"/>
</dbReference>
<dbReference type="InterPro" id="IPR019775">
    <property type="entry name" value="WD40_repeat_CS"/>
</dbReference>
<dbReference type="PROSITE" id="PS50294">
    <property type="entry name" value="WD_REPEATS_REGION"/>
    <property type="match status" value="5"/>
</dbReference>
<dbReference type="Gene3D" id="2.130.10.10">
    <property type="entry name" value="YVTN repeat-like/Quinoprotein amine dehydrogenase"/>
    <property type="match status" value="1"/>
</dbReference>
<dbReference type="FunFam" id="2.130.10.10:FF:000228">
    <property type="entry name" value="COMPASS-like H3K4 histone methylase component WDR5A"/>
    <property type="match status" value="1"/>
</dbReference>
<feature type="repeat" description="WD" evidence="3">
    <location>
        <begin position="206"/>
        <end position="247"/>
    </location>
</feature>
<name>A0AAE0C262_9CHLO</name>
<protein>
    <recommendedName>
        <fullName evidence="4">WDR5-like beta-propeller domain-containing protein</fullName>
    </recommendedName>
</protein>
<keyword evidence="6" id="KW-1185">Reference proteome</keyword>
<feature type="repeat" description="WD" evidence="3">
    <location>
        <begin position="121"/>
        <end position="162"/>
    </location>
</feature>
<evidence type="ECO:0000256" key="2">
    <source>
        <dbReference type="ARBA" id="ARBA00022737"/>
    </source>
</evidence>
<sequence length="419" mass="46650">MDTTETITDPDALPAIAVDECRAEAEVPVGYKLKFSLEGHKQSVASVKFSPDGTLLATASADHTAKLWNWSDGKLIFSFEGHEKGISDVAWTMDSQYIATASDDTTLRLWSVAEKKCLKKFEGHTSYVFCCCFNQQGNMMVSGSFDETVRMWEVSSGSCIKVLPAHSDPVTAVHFSKDGTMIVSSSYDGLCRIWNSQNGTCLKTIIDESNPPVSHVKFSPNSKYLLMATLDHTLRLWNYKDDKCAKTYSGHKNEKFCCFSNFTNVEKTGDREPRVLVVCGSEDHSIYLWDLNVKNKIVQKIAGRNSAEDEAVRVTRAAYEAVSKTVAEIYSTGRHRKWAKAMRGHILGGADVYFEATYADIDKLAKLVINVKQDIQSAGLTSTDVFEFDDPTLRVHEDINRLVYDSLTYLVKPDSTADG</sequence>
<keyword evidence="1 3" id="KW-0853">WD repeat</keyword>
<comment type="caution">
    <text evidence="5">The sequence shown here is derived from an EMBL/GenBank/DDBJ whole genome shotgun (WGS) entry which is preliminary data.</text>
</comment>
<dbReference type="InterPro" id="IPR036322">
    <property type="entry name" value="WD40_repeat_dom_sf"/>
</dbReference>
<gene>
    <name evidence="5" type="ORF">CYMTET_44498</name>
</gene>
<feature type="repeat" description="WD" evidence="3">
    <location>
        <begin position="79"/>
        <end position="120"/>
    </location>
</feature>
<dbReference type="EMBL" id="LGRX02030236">
    <property type="protein sequence ID" value="KAK3245952.1"/>
    <property type="molecule type" value="Genomic_DNA"/>
</dbReference>
<feature type="domain" description="WDR5-like beta-propeller" evidence="4">
    <location>
        <begin position="37"/>
        <end position="305"/>
    </location>
</feature>
<dbReference type="PANTHER" id="PTHR22847">
    <property type="entry name" value="WD40 REPEAT PROTEIN"/>
    <property type="match status" value="1"/>
</dbReference>